<dbReference type="SUPFAM" id="SSF46785">
    <property type="entry name" value="Winged helix' DNA-binding domain"/>
    <property type="match status" value="1"/>
</dbReference>
<reference evidence="2" key="2">
    <citation type="submission" date="2021-09" db="EMBL/GenBank/DDBJ databases">
        <authorList>
            <person name="Gilroy R."/>
        </authorList>
    </citation>
    <scope>NUCLEOTIDE SEQUENCE</scope>
    <source>
        <strain evidence="2">ChiSjej5B23-16112</strain>
    </source>
</reference>
<dbReference type="PANTHER" id="PTHR30432:SF1">
    <property type="entry name" value="DNA-BINDING TRANSCRIPTIONAL DUAL REGULATOR MODE"/>
    <property type="match status" value="1"/>
</dbReference>
<dbReference type="AlphaFoldDB" id="A0A921LE88"/>
<dbReference type="EMBL" id="DYVY01000064">
    <property type="protein sequence ID" value="HJF93953.1"/>
    <property type="molecule type" value="Genomic_DNA"/>
</dbReference>
<gene>
    <name evidence="2" type="ORF">K8V82_04085</name>
</gene>
<sequence>MEREEMNGNENKKEETGFHLRVKLQINTDEPVLGPGVAELLELVGETGSMKEACGRMGMSYSKGWKIIGRAEEQLGCALIRRHHGGKSGGSCSVTEESLSLVRRYRELEEKVKQYAERAFHEIFAEL</sequence>
<dbReference type="GO" id="GO:0003700">
    <property type="term" value="F:DNA-binding transcription factor activity"/>
    <property type="evidence" value="ECO:0007669"/>
    <property type="project" value="InterPro"/>
</dbReference>
<dbReference type="Pfam" id="PF00126">
    <property type="entry name" value="HTH_1"/>
    <property type="match status" value="1"/>
</dbReference>
<accession>A0A921LE88</accession>
<organism evidence="2 3">
    <name type="scientific">Lachnoclostridium phocaeense</name>
    <dbReference type="NCBI Taxonomy" id="1871021"/>
    <lineage>
        <taxon>Bacteria</taxon>
        <taxon>Bacillati</taxon>
        <taxon>Bacillota</taxon>
        <taxon>Clostridia</taxon>
        <taxon>Lachnospirales</taxon>
        <taxon>Lachnospiraceae</taxon>
    </lineage>
</organism>
<dbReference type="Gene3D" id="1.10.10.10">
    <property type="entry name" value="Winged helix-like DNA-binding domain superfamily/Winged helix DNA-binding domain"/>
    <property type="match status" value="1"/>
</dbReference>
<name>A0A921LE88_9FIRM</name>
<dbReference type="InterPro" id="IPR036390">
    <property type="entry name" value="WH_DNA-bd_sf"/>
</dbReference>
<dbReference type="PANTHER" id="PTHR30432">
    <property type="entry name" value="TRANSCRIPTIONAL REGULATOR MODE"/>
    <property type="match status" value="1"/>
</dbReference>
<proteinExistence type="predicted"/>
<evidence type="ECO:0000313" key="2">
    <source>
        <dbReference type="EMBL" id="HJF93953.1"/>
    </source>
</evidence>
<dbReference type="RefSeq" id="WP_303182991.1">
    <property type="nucleotide sequence ID" value="NZ_CAUGIN010000028.1"/>
</dbReference>
<dbReference type="InterPro" id="IPR051815">
    <property type="entry name" value="Molybdate_resp_trans_reg"/>
</dbReference>
<protein>
    <submittedName>
        <fullName evidence="2">LysR family transcriptional regulator</fullName>
    </submittedName>
</protein>
<reference evidence="2" key="1">
    <citation type="journal article" date="2021" name="PeerJ">
        <title>Extensive microbial diversity within the chicken gut microbiome revealed by metagenomics and culture.</title>
        <authorList>
            <person name="Gilroy R."/>
            <person name="Ravi A."/>
            <person name="Getino M."/>
            <person name="Pursley I."/>
            <person name="Horton D.L."/>
            <person name="Alikhan N.F."/>
            <person name="Baker D."/>
            <person name="Gharbi K."/>
            <person name="Hall N."/>
            <person name="Watson M."/>
            <person name="Adriaenssens E.M."/>
            <person name="Foster-Nyarko E."/>
            <person name="Jarju S."/>
            <person name="Secka A."/>
            <person name="Antonio M."/>
            <person name="Oren A."/>
            <person name="Chaudhuri R.R."/>
            <person name="La Ragione R."/>
            <person name="Hildebrand F."/>
            <person name="Pallen M.J."/>
        </authorList>
    </citation>
    <scope>NUCLEOTIDE SEQUENCE</scope>
    <source>
        <strain evidence="2">ChiSjej5B23-16112</strain>
    </source>
</reference>
<feature type="domain" description="HTH lysR-type" evidence="1">
    <location>
        <begin position="40"/>
        <end position="86"/>
    </location>
</feature>
<evidence type="ECO:0000259" key="1">
    <source>
        <dbReference type="Pfam" id="PF00126"/>
    </source>
</evidence>
<dbReference type="InterPro" id="IPR000847">
    <property type="entry name" value="LysR_HTH_N"/>
</dbReference>
<comment type="caution">
    <text evidence="2">The sequence shown here is derived from an EMBL/GenBank/DDBJ whole genome shotgun (WGS) entry which is preliminary data.</text>
</comment>
<dbReference type="Proteomes" id="UP000769156">
    <property type="component" value="Unassembled WGS sequence"/>
</dbReference>
<evidence type="ECO:0000313" key="3">
    <source>
        <dbReference type="Proteomes" id="UP000769156"/>
    </source>
</evidence>
<dbReference type="InterPro" id="IPR036388">
    <property type="entry name" value="WH-like_DNA-bd_sf"/>
</dbReference>